<reference evidence="3 4" key="1">
    <citation type="submission" date="2014-04" db="EMBL/GenBank/DDBJ databases">
        <authorList>
            <consortium name="DOE Joint Genome Institute"/>
            <person name="Kuo A."/>
            <person name="Kohler A."/>
            <person name="Costa M.D."/>
            <person name="Nagy L.G."/>
            <person name="Floudas D."/>
            <person name="Copeland A."/>
            <person name="Barry K.W."/>
            <person name="Cichocki N."/>
            <person name="Veneault-Fourrey C."/>
            <person name="LaButti K."/>
            <person name="Lindquist E.A."/>
            <person name="Lipzen A."/>
            <person name="Lundell T."/>
            <person name="Morin E."/>
            <person name="Murat C."/>
            <person name="Sun H."/>
            <person name="Tunlid A."/>
            <person name="Henrissat B."/>
            <person name="Grigoriev I.V."/>
            <person name="Hibbett D.S."/>
            <person name="Martin F."/>
            <person name="Nordberg H.P."/>
            <person name="Cantor M.N."/>
            <person name="Hua S.X."/>
        </authorList>
    </citation>
    <scope>NUCLEOTIDE SEQUENCE [LARGE SCALE GENOMIC DNA]</scope>
    <source>
        <strain evidence="3 4">441</strain>
    </source>
</reference>
<dbReference type="EMBL" id="KN833685">
    <property type="protein sequence ID" value="KIK31001.1"/>
    <property type="molecule type" value="Genomic_DNA"/>
</dbReference>
<dbReference type="GO" id="GO:0007020">
    <property type="term" value="P:microtubule nucleation"/>
    <property type="evidence" value="ECO:0007669"/>
    <property type="project" value="TreeGrafter"/>
</dbReference>
<dbReference type="AlphaFoldDB" id="A0A0C9ZNU0"/>
<dbReference type="STRING" id="765257.A0A0C9ZNU0"/>
<dbReference type="HOGENOM" id="CLU_020126_0_0_1"/>
<dbReference type="InterPro" id="IPR036322">
    <property type="entry name" value="WD40_repeat_dom_sf"/>
</dbReference>
<dbReference type="GO" id="GO:0043015">
    <property type="term" value="F:gamma-tubulin binding"/>
    <property type="evidence" value="ECO:0007669"/>
    <property type="project" value="TreeGrafter"/>
</dbReference>
<dbReference type="GO" id="GO:0036064">
    <property type="term" value="C:ciliary basal body"/>
    <property type="evidence" value="ECO:0007669"/>
    <property type="project" value="TreeGrafter"/>
</dbReference>
<dbReference type="Gene3D" id="2.130.10.10">
    <property type="entry name" value="YVTN repeat-like/Quinoprotein amine dehydrogenase"/>
    <property type="match status" value="1"/>
</dbReference>
<dbReference type="SMART" id="SM00320">
    <property type="entry name" value="WD40"/>
    <property type="match status" value="4"/>
</dbReference>
<dbReference type="PANTHER" id="PTHR44414">
    <property type="entry name" value="PROTEIN NEDD1"/>
    <property type="match status" value="1"/>
</dbReference>
<evidence type="ECO:0008006" key="5">
    <source>
        <dbReference type="Google" id="ProtNLM"/>
    </source>
</evidence>
<dbReference type="OrthoDB" id="1602884at2759"/>
<name>A0A0C9ZNU0_9AGAM</name>
<dbReference type="SUPFAM" id="SSF50978">
    <property type="entry name" value="WD40 repeat-like"/>
    <property type="match status" value="1"/>
</dbReference>
<dbReference type="Proteomes" id="UP000054018">
    <property type="component" value="Unassembled WGS sequence"/>
</dbReference>
<dbReference type="InterPro" id="IPR052818">
    <property type="entry name" value="NEDD1_Spindle_Assembly"/>
</dbReference>
<feature type="coiled-coil region" evidence="1">
    <location>
        <begin position="662"/>
        <end position="696"/>
    </location>
</feature>
<evidence type="ECO:0000256" key="1">
    <source>
        <dbReference type="SAM" id="Coils"/>
    </source>
</evidence>
<keyword evidence="1" id="KW-0175">Coiled coil</keyword>
<dbReference type="GO" id="GO:0000278">
    <property type="term" value="P:mitotic cell cycle"/>
    <property type="evidence" value="ECO:0007669"/>
    <property type="project" value="TreeGrafter"/>
</dbReference>
<evidence type="ECO:0000313" key="4">
    <source>
        <dbReference type="Proteomes" id="UP000054018"/>
    </source>
</evidence>
<feature type="compositionally biased region" description="Polar residues" evidence="2">
    <location>
        <begin position="331"/>
        <end position="345"/>
    </location>
</feature>
<dbReference type="InterPro" id="IPR001680">
    <property type="entry name" value="WD40_rpt"/>
</dbReference>
<dbReference type="GO" id="GO:0005737">
    <property type="term" value="C:cytoplasm"/>
    <property type="evidence" value="ECO:0007669"/>
    <property type="project" value="TreeGrafter"/>
</dbReference>
<dbReference type="GO" id="GO:0000922">
    <property type="term" value="C:spindle pole"/>
    <property type="evidence" value="ECO:0007669"/>
    <property type="project" value="TreeGrafter"/>
</dbReference>
<proteinExistence type="predicted"/>
<reference evidence="4" key="2">
    <citation type="submission" date="2015-01" db="EMBL/GenBank/DDBJ databases">
        <title>Evolutionary Origins and Diversification of the Mycorrhizal Mutualists.</title>
        <authorList>
            <consortium name="DOE Joint Genome Institute"/>
            <consortium name="Mycorrhizal Genomics Consortium"/>
            <person name="Kohler A."/>
            <person name="Kuo A."/>
            <person name="Nagy L.G."/>
            <person name="Floudas D."/>
            <person name="Copeland A."/>
            <person name="Barry K.W."/>
            <person name="Cichocki N."/>
            <person name="Veneault-Fourrey C."/>
            <person name="LaButti K."/>
            <person name="Lindquist E.A."/>
            <person name="Lipzen A."/>
            <person name="Lundell T."/>
            <person name="Morin E."/>
            <person name="Murat C."/>
            <person name="Riley R."/>
            <person name="Ohm R."/>
            <person name="Sun H."/>
            <person name="Tunlid A."/>
            <person name="Henrissat B."/>
            <person name="Grigoriev I.V."/>
            <person name="Hibbett D.S."/>
            <person name="Martin F."/>
        </authorList>
    </citation>
    <scope>NUCLEOTIDE SEQUENCE [LARGE SCALE GENOMIC DNA]</scope>
    <source>
        <strain evidence="4">441</strain>
    </source>
</reference>
<dbReference type="PANTHER" id="PTHR44414:SF1">
    <property type="entry name" value="PROTEIN NEDD1"/>
    <property type="match status" value="1"/>
</dbReference>
<protein>
    <recommendedName>
        <fullName evidence="5">WD40 repeat-like protein</fullName>
    </recommendedName>
</protein>
<dbReference type="GO" id="GO:0005814">
    <property type="term" value="C:centriole"/>
    <property type="evidence" value="ECO:0007669"/>
    <property type="project" value="TreeGrafter"/>
</dbReference>
<feature type="compositionally biased region" description="Basic and acidic residues" evidence="2">
    <location>
        <begin position="546"/>
        <end position="570"/>
    </location>
</feature>
<dbReference type="InterPro" id="IPR015943">
    <property type="entry name" value="WD40/YVTN_repeat-like_dom_sf"/>
</dbReference>
<feature type="region of interest" description="Disordered" evidence="2">
    <location>
        <begin position="298"/>
        <end position="438"/>
    </location>
</feature>
<evidence type="ECO:0000256" key="2">
    <source>
        <dbReference type="SAM" id="MobiDB-lite"/>
    </source>
</evidence>
<keyword evidence="4" id="KW-1185">Reference proteome</keyword>
<feature type="compositionally biased region" description="Polar residues" evidence="2">
    <location>
        <begin position="369"/>
        <end position="384"/>
    </location>
</feature>
<evidence type="ECO:0000313" key="3">
    <source>
        <dbReference type="EMBL" id="KIK31001.1"/>
    </source>
</evidence>
<feature type="region of interest" description="Disordered" evidence="2">
    <location>
        <begin position="546"/>
        <end position="616"/>
    </location>
</feature>
<organism evidence="3 4">
    <name type="scientific">Pisolithus microcarpus 441</name>
    <dbReference type="NCBI Taxonomy" id="765257"/>
    <lineage>
        <taxon>Eukaryota</taxon>
        <taxon>Fungi</taxon>
        <taxon>Dikarya</taxon>
        <taxon>Basidiomycota</taxon>
        <taxon>Agaricomycotina</taxon>
        <taxon>Agaricomycetes</taxon>
        <taxon>Agaricomycetidae</taxon>
        <taxon>Boletales</taxon>
        <taxon>Sclerodermatineae</taxon>
        <taxon>Pisolithaceae</taxon>
        <taxon>Pisolithus</taxon>
    </lineage>
</organism>
<sequence length="697" mass="75627">MLAIVTENGTGVVSPNILKRSGATIPISSSLRCTLSAWTSDNSQLYLAVASHIKKYTVSEGLLEVMYSGPGTVTCLALADNGHKVFFAAGNEVHMLDGNRDVSLALEASKLPISALALSNDSSLLASASGSTVLVYHLTLSSRALLHGLPSGTVSCCIFHRHTSTKLLLGIERCVLLYDVTEPSGPSKTVKLRGSSGHVVAIGSSPFSKTLIAVAVSNGDVALIDLNKEHGILKVVNLRRALTTLSFNADGGSLYLGTRDGMLLILDLRALEKEPKTIIVGDGKFPIRKIDVQESSKIASNRPPLTPGAKLSRLSGCSSKTRSPAKHAPMPSTTRNSPQGSTTGANVKPFLTPAKGKDAIKSSPVRTPFSDNRNLQPKLQTKPASESPKSRSNHRTGNSKAKIRPQLGLTWSSMENQKFRNLGKGPPPPASTSPHLPLVIGRPEEETCISSSGRRLSSQATEFTCGSRKTSLTCQIEPTELTTQAHPVHDVGYNGQETEPEFPFSVLQQPPVSHESLLKEENEVTTGTDVAQGVFDLRSPEIDAWVKGKRKESDRKQGPLSHHEESDKDGNSYAGPSTAHGSREWGNELALQVSPRRPTAARPWTSPPRTQAQPDANLGVNASAQDFLRTIVRDVMYDFQRETKAEMMGIHLDLVRMGRGWRQELKEAIERWEGEAKQLREENERLKEENERLRRGL</sequence>
<gene>
    <name evidence="3" type="ORF">PISMIDRAFT_669944</name>
</gene>
<accession>A0A0C9ZNU0</accession>
<feature type="compositionally biased region" description="Polar residues" evidence="2">
    <location>
        <begin position="607"/>
        <end position="616"/>
    </location>
</feature>